<evidence type="ECO:0000313" key="1">
    <source>
        <dbReference type="EMBL" id="QKS24939.1"/>
    </source>
</evidence>
<dbReference type="AlphaFoldDB" id="A0AAP9NNJ6"/>
<name>A0AAP9NNJ6_9GAMM</name>
<dbReference type="Proteomes" id="UP000509761">
    <property type="component" value="Chromosome"/>
</dbReference>
<proteinExistence type="predicted"/>
<reference evidence="1 2" key="1">
    <citation type="submission" date="2019-12" db="EMBL/GenBank/DDBJ databases">
        <title>Genome sequencing and assembly of endphytes of Porphyra tenera.</title>
        <authorList>
            <person name="Park J.M."/>
            <person name="Shin R."/>
            <person name="Jo S.H."/>
        </authorList>
    </citation>
    <scope>NUCLEOTIDE SEQUENCE [LARGE SCALE GENOMIC DNA]</scope>
    <source>
        <strain evidence="1 2">GPM3</strain>
    </source>
</reference>
<organism evidence="1 2">
    <name type="scientific">Vreelandella titanicae</name>
    <dbReference type="NCBI Taxonomy" id="664683"/>
    <lineage>
        <taxon>Bacteria</taxon>
        <taxon>Pseudomonadati</taxon>
        <taxon>Pseudomonadota</taxon>
        <taxon>Gammaproteobacteria</taxon>
        <taxon>Oceanospirillales</taxon>
        <taxon>Halomonadaceae</taxon>
        <taxon>Vreelandella</taxon>
    </lineage>
</organism>
<protein>
    <submittedName>
        <fullName evidence="1">Uncharacterized protein</fullName>
    </submittedName>
</protein>
<dbReference type="EMBL" id="CP054580">
    <property type="protein sequence ID" value="QKS24939.1"/>
    <property type="molecule type" value="Genomic_DNA"/>
</dbReference>
<evidence type="ECO:0000313" key="2">
    <source>
        <dbReference type="Proteomes" id="UP000509761"/>
    </source>
</evidence>
<accession>A0AAP9NNJ6</accession>
<keyword evidence="2" id="KW-1185">Reference proteome</keyword>
<gene>
    <name evidence="1" type="ORF">FX987_02722</name>
</gene>
<sequence>MLRASHALVSPDEPFPQVPLFQNVFKTFYFLDKRLQATHKLPASITLAKKT</sequence>